<dbReference type="PROSITE" id="PS52035">
    <property type="entry name" value="PEPTIDASE_M14"/>
    <property type="match status" value="1"/>
</dbReference>
<reference evidence="6" key="1">
    <citation type="submission" date="2022-12" db="EMBL/GenBank/DDBJ databases">
        <authorList>
            <person name="Webb A."/>
        </authorList>
    </citation>
    <scope>NUCLEOTIDE SEQUENCE</scope>
    <source>
        <strain evidence="6">Pf2</strain>
    </source>
</reference>
<dbReference type="GO" id="GO:0008270">
    <property type="term" value="F:zinc ion binding"/>
    <property type="evidence" value="ECO:0007669"/>
    <property type="project" value="InterPro"/>
</dbReference>
<dbReference type="GO" id="GO:0006508">
    <property type="term" value="P:proteolysis"/>
    <property type="evidence" value="ECO:0007669"/>
    <property type="project" value="InterPro"/>
</dbReference>
<dbReference type="FunFam" id="3.40.630.10:FF:000170">
    <property type="entry name" value="Uncharacterized protein"/>
    <property type="match status" value="1"/>
</dbReference>
<feature type="active site" description="Proton donor/acceptor" evidence="3">
    <location>
        <position position="521"/>
    </location>
</feature>
<keyword evidence="4" id="KW-0472">Membrane</keyword>
<dbReference type="InterPro" id="IPR033810">
    <property type="entry name" value="Carboxypeptidase_T"/>
</dbReference>
<organism evidence="6 7">
    <name type="scientific">Peronospora farinosa</name>
    <dbReference type="NCBI Taxonomy" id="134698"/>
    <lineage>
        <taxon>Eukaryota</taxon>
        <taxon>Sar</taxon>
        <taxon>Stramenopiles</taxon>
        <taxon>Oomycota</taxon>
        <taxon>Peronosporomycetes</taxon>
        <taxon>Peronosporales</taxon>
        <taxon>Peronosporaceae</taxon>
        <taxon>Peronospora</taxon>
    </lineage>
</organism>
<name>A0AAV0UC12_9STRA</name>
<dbReference type="Proteomes" id="UP001159659">
    <property type="component" value="Unassembled WGS sequence"/>
</dbReference>
<proteinExistence type="inferred from homology"/>
<dbReference type="Pfam" id="PF00246">
    <property type="entry name" value="Peptidase_M14"/>
    <property type="match status" value="1"/>
</dbReference>
<evidence type="ECO:0000313" key="7">
    <source>
        <dbReference type="Proteomes" id="UP001159659"/>
    </source>
</evidence>
<dbReference type="PANTHER" id="PTHR11705:SF119">
    <property type="entry name" value="OS02G0119300 PROTEIN"/>
    <property type="match status" value="1"/>
</dbReference>
<evidence type="ECO:0000259" key="5">
    <source>
        <dbReference type="PROSITE" id="PS52035"/>
    </source>
</evidence>
<evidence type="ECO:0000256" key="4">
    <source>
        <dbReference type="SAM" id="Phobius"/>
    </source>
</evidence>
<accession>A0AAV0UC12</accession>
<dbReference type="GO" id="GO:0004181">
    <property type="term" value="F:metallocarboxypeptidase activity"/>
    <property type="evidence" value="ECO:0007669"/>
    <property type="project" value="InterPro"/>
</dbReference>
<dbReference type="EMBL" id="CANTFK010000921">
    <property type="protein sequence ID" value="CAI5733395.1"/>
    <property type="molecule type" value="Genomic_DNA"/>
</dbReference>
<feature type="domain" description="Peptidase M14" evidence="5">
    <location>
        <begin position="247"/>
        <end position="559"/>
    </location>
</feature>
<evidence type="ECO:0000313" key="6">
    <source>
        <dbReference type="EMBL" id="CAI5733395.1"/>
    </source>
</evidence>
<protein>
    <recommendedName>
        <fullName evidence="5">Peptidase M14 domain-containing protein</fullName>
    </recommendedName>
</protein>
<gene>
    <name evidence="6" type="ORF">PFR002_LOCUS7175</name>
</gene>
<dbReference type="SUPFAM" id="SSF53187">
    <property type="entry name" value="Zn-dependent exopeptidases"/>
    <property type="match status" value="1"/>
</dbReference>
<comment type="similarity">
    <text evidence="2 3">Belongs to the peptidase M14 family.</text>
</comment>
<dbReference type="InterPro" id="IPR000834">
    <property type="entry name" value="Peptidase_M14"/>
</dbReference>
<dbReference type="AlphaFoldDB" id="A0AAV0UC12"/>
<evidence type="ECO:0000256" key="1">
    <source>
        <dbReference type="ARBA" id="ARBA00001947"/>
    </source>
</evidence>
<dbReference type="CDD" id="cd03859">
    <property type="entry name" value="M14_CPT"/>
    <property type="match status" value="1"/>
</dbReference>
<keyword evidence="4" id="KW-1133">Transmembrane helix</keyword>
<keyword evidence="4" id="KW-0812">Transmembrane</keyword>
<dbReference type="PRINTS" id="PR00765">
    <property type="entry name" value="CRBOXYPTASEA"/>
</dbReference>
<comment type="caution">
    <text evidence="6">The sequence shown here is derived from an EMBL/GenBank/DDBJ whole genome shotgun (WGS) entry which is preliminary data.</text>
</comment>
<evidence type="ECO:0000256" key="3">
    <source>
        <dbReference type="PROSITE-ProRule" id="PRU01379"/>
    </source>
</evidence>
<sequence length="902" mass="99541">MTVHIHRSRSCEFTRLWEAEASGATNISTFQHQYPKQQVTWSNIDPLAISIVNGAIEFQTDTFSSLQISIAVSSNDTLYRLSWRIQLPQVDTFHVDGQAALHVQLPVLEKVTMTLGSAPGGAEKNEIFLGSSQNTSVVAQLPCISDVTDMFHDVDFVWDKEWMRWYVDDILLLEEFIQDESARRMIDDDSQVVVDLSVTGSRAKLAVKRMSLHSGNSSDPMCAPRYSTSSNCRAQKSFSPRLGSIQGSLSVDEVETYIDEVAAAFPLITKVEELGQSVEKRPLRAVCLGACYAPQEQKIPQALFTGMHHAREPISMMTLVYTIDILTSDYRNGDLAAIELLSSRQLWFILVVNPDGYAHNEMLRVWEHNKTGLRKSAAPTCDKSSQDAGVDLNRNYGVCFARDTKGSNNDPCGDDYNGPSAFSEPETKAVRDLVERYTSDFSVALNYHSYGKYFNLPFACKDKGKPSEANNSVFVALAQEMARFNGFGYGQSWEESNLYTVNGDTSDWMWQAHGIFAISPEVGPGFETQSVPGFWPSRDDVPQLSSELHYSNLYISRMAGPVYSLAVNGVQLGTIDDGGSTLSIISVNVTISNSGLRSATVELVASVFVNGTSASNAVHLELKAAPDGSESLIEQGHTLIIPYSGDDLHRIEKEIKALYIVVRDAFSCHLFRVAVHFHTALEKTNHTSLQTWTALPLPRCGTCELFFGVSEKSGEAGNSFKFSPICHEIKDVAFLNSIHIRNIDPLTAIAIRGYSSAEPVPASNATRRNSTFNVASSDSTSAEMTSVQQTALLSSILPSVSWSGPVAMIALAGLVLLVIAIVFFRCCYQRNNKKPARTKAASKGQRKVQYSLVDEKPMDSPARDRQMLYYEKNEKNDLVDVECGERSVSIDDEDTDVLKDCA</sequence>
<feature type="transmembrane region" description="Helical" evidence="4">
    <location>
        <begin position="802"/>
        <end position="824"/>
    </location>
</feature>
<dbReference type="SMART" id="SM00631">
    <property type="entry name" value="Zn_pept"/>
    <property type="match status" value="1"/>
</dbReference>
<evidence type="ECO:0000256" key="2">
    <source>
        <dbReference type="ARBA" id="ARBA00005988"/>
    </source>
</evidence>
<dbReference type="Gene3D" id="3.40.630.10">
    <property type="entry name" value="Zn peptidases"/>
    <property type="match status" value="1"/>
</dbReference>
<comment type="cofactor">
    <cofactor evidence="1">
        <name>Zn(2+)</name>
        <dbReference type="ChEBI" id="CHEBI:29105"/>
    </cofactor>
</comment>
<dbReference type="GO" id="GO:0005615">
    <property type="term" value="C:extracellular space"/>
    <property type="evidence" value="ECO:0007669"/>
    <property type="project" value="TreeGrafter"/>
</dbReference>
<dbReference type="PANTHER" id="PTHR11705">
    <property type="entry name" value="PROTEASE FAMILY M14 CARBOXYPEPTIDASE A,B"/>
    <property type="match status" value="1"/>
</dbReference>